<keyword evidence="2" id="KW-1185">Reference proteome</keyword>
<protein>
    <submittedName>
        <fullName evidence="1">DUF4225 domain-containing protein</fullName>
    </submittedName>
</protein>
<name>A0ABU6EEY6_9GAMM</name>
<evidence type="ECO:0000313" key="2">
    <source>
        <dbReference type="Proteomes" id="UP001332939"/>
    </source>
</evidence>
<dbReference type="InterPro" id="IPR025320">
    <property type="entry name" value="DUF4225"/>
</dbReference>
<dbReference type="EMBL" id="JAMZOO010000003">
    <property type="protein sequence ID" value="MEB6857648.1"/>
    <property type="molecule type" value="Genomic_DNA"/>
</dbReference>
<sequence>MKFAYQYIDDSFARMMFLNDIEQLIDRTELEVSSYCLSLSAGLDNISDEIERLELQDNLLRNRSVMQYALFEVIRKKEESEKNNKLILKQVGFVSGAMQVYGGGASCVGSVGTLCSSLGGEWYLKV</sequence>
<gene>
    <name evidence="1" type="ORF">NA736_11450</name>
</gene>
<dbReference type="RefSeq" id="WP_325934962.1">
    <property type="nucleotide sequence ID" value="NZ_JAMZOO010000003.1"/>
</dbReference>
<accession>A0ABU6EEY6</accession>
<dbReference type="Proteomes" id="UP001332939">
    <property type="component" value="Unassembled WGS sequence"/>
</dbReference>
<dbReference type="Pfam" id="PF13988">
    <property type="entry name" value="DUF4225"/>
    <property type="match status" value="1"/>
</dbReference>
<proteinExistence type="predicted"/>
<comment type="caution">
    <text evidence="1">The sequence shown here is derived from an EMBL/GenBank/DDBJ whole genome shotgun (WGS) entry which is preliminary data.</text>
</comment>
<evidence type="ECO:0000313" key="1">
    <source>
        <dbReference type="EMBL" id="MEB6857648.1"/>
    </source>
</evidence>
<reference evidence="1 2" key="1">
    <citation type="submission" date="2022-05" db="EMBL/GenBank/DDBJ databases">
        <title>Whole genome sequences of Escherichia coli of fish isolates collected from Assam, India.</title>
        <authorList>
            <person name="Sudha S."/>
            <person name="Muneeb K.H."/>
            <person name="Rakshit O."/>
            <person name="Mendem S.K."/>
            <person name="Raisen C."/>
            <person name="Holmes M.A."/>
            <person name="Shome B.R."/>
            <person name="Sivaraman G.K."/>
        </authorList>
    </citation>
    <scope>NUCLEOTIDE SEQUENCE [LARGE SCALE GENOMIC DNA]</scope>
    <source>
        <strain evidence="1 2">278</strain>
    </source>
</reference>
<organism evidence="1 2">
    <name type="scientific">Proteus cibi</name>
    <dbReference type="NCBI Taxonomy" id="2050966"/>
    <lineage>
        <taxon>Bacteria</taxon>
        <taxon>Pseudomonadati</taxon>
        <taxon>Pseudomonadota</taxon>
        <taxon>Gammaproteobacteria</taxon>
        <taxon>Enterobacterales</taxon>
        <taxon>Morganellaceae</taxon>
        <taxon>Proteus</taxon>
    </lineage>
</organism>